<dbReference type="Proteomes" id="UP000075420">
    <property type="component" value="Unassembled WGS sequence"/>
</dbReference>
<dbReference type="AlphaFoldDB" id="A0A150P047"/>
<protein>
    <submittedName>
        <fullName evidence="1">Uncharacterized protein</fullName>
    </submittedName>
</protein>
<proteinExistence type="predicted"/>
<accession>A0A150P047</accession>
<comment type="caution">
    <text evidence="1">The sequence shown here is derived from an EMBL/GenBank/DDBJ whole genome shotgun (WGS) entry which is preliminary data.</text>
</comment>
<dbReference type="EMBL" id="JELY01003553">
    <property type="protein sequence ID" value="KYF48019.1"/>
    <property type="molecule type" value="Genomic_DNA"/>
</dbReference>
<gene>
    <name evidence="1" type="ORF">BE08_19930</name>
</gene>
<evidence type="ECO:0000313" key="1">
    <source>
        <dbReference type="EMBL" id="KYF48019.1"/>
    </source>
</evidence>
<organism evidence="1 2">
    <name type="scientific">Sorangium cellulosum</name>
    <name type="common">Polyangium cellulosum</name>
    <dbReference type="NCBI Taxonomy" id="56"/>
    <lineage>
        <taxon>Bacteria</taxon>
        <taxon>Pseudomonadati</taxon>
        <taxon>Myxococcota</taxon>
        <taxon>Polyangia</taxon>
        <taxon>Polyangiales</taxon>
        <taxon>Polyangiaceae</taxon>
        <taxon>Sorangium</taxon>
    </lineage>
</organism>
<name>A0A150P047_SORCE</name>
<sequence length="90" mass="9632">MYRLTARDLTARDTSLRADSPDACSSARGAFSGSIVGSASLALFRSFTLEFLVHTGDNTCVCRMHTAFPFMQYRSTSVSGALAGSRISEA</sequence>
<reference evidence="1 2" key="1">
    <citation type="submission" date="2014-02" db="EMBL/GenBank/DDBJ databases">
        <title>The small core and large imbalanced accessory genome model reveals a collaborative survival strategy of Sorangium cellulosum strains in nature.</title>
        <authorList>
            <person name="Han K."/>
            <person name="Peng R."/>
            <person name="Blom J."/>
            <person name="Li Y.-Z."/>
        </authorList>
    </citation>
    <scope>NUCLEOTIDE SEQUENCE [LARGE SCALE GENOMIC DNA]</scope>
    <source>
        <strain evidence="1 2">So0157-25</strain>
    </source>
</reference>
<evidence type="ECO:0000313" key="2">
    <source>
        <dbReference type="Proteomes" id="UP000075420"/>
    </source>
</evidence>